<evidence type="ECO:0000256" key="1">
    <source>
        <dbReference type="ARBA" id="ARBA00004429"/>
    </source>
</evidence>
<gene>
    <name evidence="13" type="ORF">SAMN05421680_10682</name>
    <name evidence="12" type="ORF">Xmau_01579</name>
</gene>
<dbReference type="NCBIfam" id="TIGR01726">
    <property type="entry name" value="HEQRo_perm_3TM"/>
    <property type="match status" value="1"/>
</dbReference>
<evidence type="ECO:0000256" key="6">
    <source>
        <dbReference type="ARBA" id="ARBA00022692"/>
    </source>
</evidence>
<evidence type="ECO:0000313" key="14">
    <source>
        <dbReference type="Proteomes" id="UP000198919"/>
    </source>
</evidence>
<feature type="domain" description="ABC transmembrane type-1" evidence="11">
    <location>
        <begin position="26"/>
        <end position="233"/>
    </location>
</feature>
<keyword evidence="5" id="KW-0997">Cell inner membrane</keyword>
<feature type="transmembrane region" description="Helical" evidence="10">
    <location>
        <begin position="21"/>
        <end position="48"/>
    </location>
</feature>
<sequence length="248" mass="27987">MNVMFEQFITEHLLAPEYLQWLWQGFLITLWLSACAIVSSTLLGFVIAAARDRQIRPLRWLVTSYTTLFRNTPLLVQLFFWYFASGQILPQGAMMWLNTPHEATIFGLELEWPSFEFLAGFIGLTLYSAPFVAEELRAGIQGVGRGQKYAAHALGLTGWQAMRYVVLPQALKIAMPPLLGQYMNIVKNSSLTMAIGVAELSYASRQVETQTLQTFEAFGVATVLYIAIIAVMEAWGQWRQQKTLARGH</sequence>
<accession>A0A1I3PA80</accession>
<dbReference type="Gene3D" id="1.10.3720.10">
    <property type="entry name" value="MetI-like"/>
    <property type="match status" value="1"/>
</dbReference>
<evidence type="ECO:0000313" key="15">
    <source>
        <dbReference type="Proteomes" id="UP000224607"/>
    </source>
</evidence>
<dbReference type="InterPro" id="IPR043429">
    <property type="entry name" value="ArtM/GltK/GlnP/TcyL/YhdX-like"/>
</dbReference>
<dbReference type="InterPro" id="IPR035906">
    <property type="entry name" value="MetI-like_sf"/>
</dbReference>
<feature type="transmembrane region" description="Helical" evidence="10">
    <location>
        <begin position="217"/>
        <end position="236"/>
    </location>
</feature>
<dbReference type="PANTHER" id="PTHR30614">
    <property type="entry name" value="MEMBRANE COMPONENT OF AMINO ACID ABC TRANSPORTER"/>
    <property type="match status" value="1"/>
</dbReference>
<reference evidence="13" key="1">
    <citation type="submission" date="2016-10" db="EMBL/GenBank/DDBJ databases">
        <authorList>
            <person name="de Groot N.N."/>
        </authorList>
    </citation>
    <scope>NUCLEOTIDE SEQUENCE [LARGE SCALE GENOMIC DNA]</scope>
    <source>
        <strain evidence="13">DSM 17908</strain>
    </source>
</reference>
<dbReference type="Proteomes" id="UP000198919">
    <property type="component" value="Unassembled WGS sequence"/>
</dbReference>
<dbReference type="PANTHER" id="PTHR30614:SF47">
    <property type="entry name" value="ABC TRANSPORTER PERMEASE"/>
    <property type="match status" value="1"/>
</dbReference>
<evidence type="ECO:0000313" key="13">
    <source>
        <dbReference type="EMBL" id="SFJ18494.1"/>
    </source>
</evidence>
<evidence type="ECO:0000256" key="8">
    <source>
        <dbReference type="ARBA" id="ARBA00022989"/>
    </source>
</evidence>
<keyword evidence="15" id="KW-1185">Reference proteome</keyword>
<comment type="similarity">
    <text evidence="2">Belongs to the binding-protein-dependent transport system permease family. HisMQ subfamily.</text>
</comment>
<reference evidence="14" key="2">
    <citation type="submission" date="2016-10" db="EMBL/GenBank/DDBJ databases">
        <authorList>
            <person name="Varghese N."/>
            <person name="Submissions S."/>
        </authorList>
    </citation>
    <scope>NUCLEOTIDE SEQUENCE [LARGE SCALE GENOMIC DNA]</scope>
    <source>
        <strain evidence="14">DSM 17908</strain>
    </source>
</reference>
<dbReference type="PROSITE" id="PS50928">
    <property type="entry name" value="ABC_TM1"/>
    <property type="match status" value="1"/>
</dbReference>
<dbReference type="InterPro" id="IPR010065">
    <property type="entry name" value="AA_ABC_transptr_permease_3TM"/>
</dbReference>
<keyword evidence="6 10" id="KW-0812">Transmembrane</keyword>
<protein>
    <submittedName>
        <fullName evidence="13">Amino acid ABC transporter membrane protein 1, PAAT family</fullName>
    </submittedName>
    <submittedName>
        <fullName evidence="12">Amino acid ABC transporter permease</fullName>
    </submittedName>
</protein>
<dbReference type="Proteomes" id="UP000224607">
    <property type="component" value="Unassembled WGS sequence"/>
</dbReference>
<dbReference type="InterPro" id="IPR000515">
    <property type="entry name" value="MetI-like"/>
</dbReference>
<dbReference type="GO" id="GO:0006865">
    <property type="term" value="P:amino acid transport"/>
    <property type="evidence" value="ECO:0007669"/>
    <property type="project" value="UniProtKB-KW"/>
</dbReference>
<evidence type="ECO:0000256" key="5">
    <source>
        <dbReference type="ARBA" id="ARBA00022519"/>
    </source>
</evidence>
<dbReference type="EMBL" id="FORG01000006">
    <property type="protein sequence ID" value="SFJ18494.1"/>
    <property type="molecule type" value="Genomic_DNA"/>
</dbReference>
<keyword evidence="8 10" id="KW-1133">Transmembrane helix</keyword>
<dbReference type="CDD" id="cd06261">
    <property type="entry name" value="TM_PBP2"/>
    <property type="match status" value="1"/>
</dbReference>
<evidence type="ECO:0000259" key="11">
    <source>
        <dbReference type="PROSITE" id="PS50928"/>
    </source>
</evidence>
<keyword evidence="9 10" id="KW-0472">Membrane</keyword>
<dbReference type="EMBL" id="NITY01000004">
    <property type="protein sequence ID" value="PHM44865.1"/>
    <property type="molecule type" value="Genomic_DNA"/>
</dbReference>
<keyword evidence="4" id="KW-1003">Cell membrane</keyword>
<dbReference type="AlphaFoldDB" id="A0A1I3PA80"/>
<reference evidence="12 15" key="3">
    <citation type="journal article" date="2017" name="Nat. Microbiol.">
        <title>Natural product diversity associated with the nematode symbionts Photorhabdus and Xenorhabdus.</title>
        <authorList>
            <person name="Tobias N.J."/>
            <person name="Wolff H."/>
            <person name="Djahanschiri B."/>
            <person name="Grundmann F."/>
            <person name="Kronenwerth M."/>
            <person name="Shi Y.M."/>
            <person name="Simonyi S."/>
            <person name="Grun P."/>
            <person name="Shapiro-Ilan D."/>
            <person name="Pidot S.J."/>
            <person name="Stinear T.P."/>
            <person name="Ebersberger I."/>
            <person name="Bode H.B."/>
        </authorList>
    </citation>
    <scope>NUCLEOTIDE SEQUENCE [LARGE SCALE GENOMIC DNA]</scope>
    <source>
        <strain evidence="12 15">DSM 17908</strain>
    </source>
</reference>
<evidence type="ECO:0000256" key="3">
    <source>
        <dbReference type="ARBA" id="ARBA00022448"/>
    </source>
</evidence>
<proteinExistence type="inferred from homology"/>
<evidence type="ECO:0000256" key="2">
    <source>
        <dbReference type="ARBA" id="ARBA00010072"/>
    </source>
</evidence>
<evidence type="ECO:0000256" key="4">
    <source>
        <dbReference type="ARBA" id="ARBA00022475"/>
    </source>
</evidence>
<evidence type="ECO:0000313" key="12">
    <source>
        <dbReference type="EMBL" id="PHM44865.1"/>
    </source>
</evidence>
<evidence type="ECO:0000256" key="10">
    <source>
        <dbReference type="RuleBase" id="RU363032"/>
    </source>
</evidence>
<comment type="subcellular location">
    <subcellularLocation>
        <location evidence="1">Cell inner membrane</location>
        <topology evidence="1">Multi-pass membrane protein</topology>
    </subcellularLocation>
    <subcellularLocation>
        <location evidence="10">Cell membrane</location>
        <topology evidence="10">Multi-pass membrane protein</topology>
    </subcellularLocation>
</comment>
<evidence type="ECO:0000256" key="7">
    <source>
        <dbReference type="ARBA" id="ARBA00022970"/>
    </source>
</evidence>
<dbReference type="STRING" id="351675.SAMN05421680_10682"/>
<name>A0A1I3PA80_9GAMM</name>
<organism evidence="13 14">
    <name type="scientific">Xenorhabdus mauleonii</name>
    <dbReference type="NCBI Taxonomy" id="351675"/>
    <lineage>
        <taxon>Bacteria</taxon>
        <taxon>Pseudomonadati</taxon>
        <taxon>Pseudomonadota</taxon>
        <taxon>Gammaproteobacteria</taxon>
        <taxon>Enterobacterales</taxon>
        <taxon>Morganellaceae</taxon>
        <taxon>Xenorhabdus</taxon>
    </lineage>
</organism>
<dbReference type="GO" id="GO:0043190">
    <property type="term" value="C:ATP-binding cassette (ABC) transporter complex"/>
    <property type="evidence" value="ECO:0007669"/>
    <property type="project" value="InterPro"/>
</dbReference>
<dbReference type="Pfam" id="PF00528">
    <property type="entry name" value="BPD_transp_1"/>
    <property type="match status" value="1"/>
</dbReference>
<dbReference type="SUPFAM" id="SSF161098">
    <property type="entry name" value="MetI-like"/>
    <property type="match status" value="1"/>
</dbReference>
<keyword evidence="7" id="KW-0029">Amino-acid transport</keyword>
<evidence type="ECO:0000256" key="9">
    <source>
        <dbReference type="ARBA" id="ARBA00023136"/>
    </source>
</evidence>
<dbReference type="GO" id="GO:0022857">
    <property type="term" value="F:transmembrane transporter activity"/>
    <property type="evidence" value="ECO:0007669"/>
    <property type="project" value="InterPro"/>
</dbReference>
<keyword evidence="3 10" id="KW-0813">Transport</keyword>